<reference evidence="2 3" key="1">
    <citation type="submission" date="2024-02" db="EMBL/GenBank/DDBJ databases">
        <title>First draft genome assembly of two strains of Seiridium cardinale.</title>
        <authorList>
            <person name="Emiliani G."/>
            <person name="Scali E."/>
        </authorList>
    </citation>
    <scope>NUCLEOTIDE SEQUENCE [LARGE SCALE GENOMIC DNA]</scope>
    <source>
        <strain evidence="2 3">BM-138-000479</strain>
    </source>
</reference>
<evidence type="ECO:0000313" key="2">
    <source>
        <dbReference type="EMBL" id="KAK9774424.1"/>
    </source>
</evidence>
<organism evidence="2 3">
    <name type="scientific">Seiridium cardinale</name>
    <dbReference type="NCBI Taxonomy" id="138064"/>
    <lineage>
        <taxon>Eukaryota</taxon>
        <taxon>Fungi</taxon>
        <taxon>Dikarya</taxon>
        <taxon>Ascomycota</taxon>
        <taxon>Pezizomycotina</taxon>
        <taxon>Sordariomycetes</taxon>
        <taxon>Xylariomycetidae</taxon>
        <taxon>Amphisphaeriales</taxon>
        <taxon>Sporocadaceae</taxon>
        <taxon>Seiridium</taxon>
    </lineage>
</organism>
<accession>A0ABR2XKS0</accession>
<evidence type="ECO:0000313" key="3">
    <source>
        <dbReference type="Proteomes" id="UP001465668"/>
    </source>
</evidence>
<dbReference type="PANTHER" id="PTHR42085:SF1">
    <property type="entry name" value="F-BOX DOMAIN-CONTAINING PROTEIN"/>
    <property type="match status" value="1"/>
</dbReference>
<dbReference type="PANTHER" id="PTHR42085">
    <property type="entry name" value="F-BOX DOMAIN-CONTAINING PROTEIN"/>
    <property type="match status" value="1"/>
</dbReference>
<dbReference type="InterPro" id="IPR056632">
    <property type="entry name" value="DUF7730"/>
</dbReference>
<dbReference type="Proteomes" id="UP001465668">
    <property type="component" value="Unassembled WGS sequence"/>
</dbReference>
<feature type="domain" description="DUF7730" evidence="1">
    <location>
        <begin position="4"/>
        <end position="108"/>
    </location>
</feature>
<gene>
    <name evidence="2" type="ORF">SCAR479_09029</name>
</gene>
<comment type="caution">
    <text evidence="2">The sequence shown here is derived from an EMBL/GenBank/DDBJ whole genome shotgun (WGS) entry which is preliminary data.</text>
</comment>
<protein>
    <recommendedName>
        <fullName evidence="1">DUF7730 domain-containing protein</fullName>
    </recommendedName>
</protein>
<sequence>MPRFLDLPASVRHRIYYSSGLMIGTEVHLGQVERAHLPAFGDADQQRQQAAQRALDVKSCRNGTPEYSSSLSLMLTCRTINLEVTDLLLSTNHFHACDLESLRKLSVSSLASMKSLTFTLNSCQIEAYCGSSDLGNTGKARPLDASISQDRELLSDWEKTAHLLGPQIRPHSLDFRFICDVADQQTADMALCPLLRYFPALLNCDLRLSTQRDELLQRKAISAAQRACAQQREPNMPFRFLELPMELQLKVLRFTELVTPLNSVKWDEFKKYSLHINVCTEPCGPPYDSCHPQSHLSCTKANGSACRICPHTHKHLHAFTEASRSIFFALNDFVVDIGSYDSPSSPHLDIFLTTKVPRHSLKYIRSLRLNMMGFIREEQREEWLSTTLRIQPQLEGLQHLRIDLGCCFGSLPSWPDYPYPQMLPRPTFAKETGIDIVKGTVNLFWSLENIGSDRNLPGLKTFLIWVDFGGPGISYYARRSDAILPGKDIDIANIHPVEAYVDRPLPSSQQSSEREQVDRAEPYCVSCAATGDTDLPSVTDPDNKEYQLGQCRCSIPIIKWVGDDFVASLPALCSVTCTVWKEAAKNAASLLTGPSGVDTAKTDTQALIKVVKMLGKQGKSASDFEQYVKKHVEPGNACNFNPKQMFEDANKVADDDVADVRCLSRTSQINSGGITISDRREPEL</sequence>
<dbReference type="InterPro" id="IPR038883">
    <property type="entry name" value="AN11006-like"/>
</dbReference>
<dbReference type="EMBL" id="JARVKM010000042">
    <property type="protein sequence ID" value="KAK9774424.1"/>
    <property type="molecule type" value="Genomic_DNA"/>
</dbReference>
<dbReference type="Pfam" id="PF24864">
    <property type="entry name" value="DUF7730"/>
    <property type="match status" value="1"/>
</dbReference>
<name>A0ABR2XKS0_9PEZI</name>
<proteinExistence type="predicted"/>
<evidence type="ECO:0000259" key="1">
    <source>
        <dbReference type="Pfam" id="PF24864"/>
    </source>
</evidence>
<keyword evidence="3" id="KW-1185">Reference proteome</keyword>